<evidence type="ECO:0000313" key="1">
    <source>
        <dbReference type="EMBL" id="CAB0010896.1"/>
    </source>
</evidence>
<dbReference type="AlphaFoldDB" id="A0A6H5H4D5"/>
<organism evidence="1 2">
    <name type="scientific">Nesidiocoris tenuis</name>
    <dbReference type="NCBI Taxonomy" id="355587"/>
    <lineage>
        <taxon>Eukaryota</taxon>
        <taxon>Metazoa</taxon>
        <taxon>Ecdysozoa</taxon>
        <taxon>Arthropoda</taxon>
        <taxon>Hexapoda</taxon>
        <taxon>Insecta</taxon>
        <taxon>Pterygota</taxon>
        <taxon>Neoptera</taxon>
        <taxon>Paraneoptera</taxon>
        <taxon>Hemiptera</taxon>
        <taxon>Heteroptera</taxon>
        <taxon>Panheteroptera</taxon>
        <taxon>Cimicomorpha</taxon>
        <taxon>Miridae</taxon>
        <taxon>Dicyphina</taxon>
        <taxon>Nesidiocoris</taxon>
    </lineage>
</organism>
<sequence>MSAEGAKVSTKGTGSNSAFQGLDGWPCIEIIKIVMSTIGLRLIWKLPAAHGAFNLPDIIRGPAGSMRSSFTSEIGERDRFNKAIPSKLENICFETKSKTMSRPTLEDLNRQVALKIKNFNITDIVFVLLYTYQITKENNVLARGNSKEILSLVCRKIQLKAFIVFCDISLHPPPSTFPRDAAHQATVTGQLRATMLCCVATTIRWHSDTDSSWGQRLTIREQRTRLEADHATRPNSRPVRLVRLRQPGGGSAGGELFTIGDGPIASSVVVHNVGEHLRTLLGPARLSGLLRSQISRMKGAGKTEY</sequence>
<keyword evidence="2" id="KW-1185">Reference proteome</keyword>
<name>A0A6H5H4D5_9HEMI</name>
<gene>
    <name evidence="1" type="ORF">NTEN_LOCUS15889</name>
</gene>
<proteinExistence type="predicted"/>
<accession>A0A6H5H4D5</accession>
<protein>
    <submittedName>
        <fullName evidence="1">Uncharacterized protein</fullName>
    </submittedName>
</protein>
<dbReference type="Proteomes" id="UP000479000">
    <property type="component" value="Unassembled WGS sequence"/>
</dbReference>
<dbReference type="EMBL" id="CADCXU010023403">
    <property type="protein sequence ID" value="CAB0010896.1"/>
    <property type="molecule type" value="Genomic_DNA"/>
</dbReference>
<reference evidence="1 2" key="1">
    <citation type="submission" date="2020-02" db="EMBL/GenBank/DDBJ databases">
        <authorList>
            <person name="Ferguson B K."/>
        </authorList>
    </citation>
    <scope>NUCLEOTIDE SEQUENCE [LARGE SCALE GENOMIC DNA]</scope>
</reference>
<evidence type="ECO:0000313" key="2">
    <source>
        <dbReference type="Proteomes" id="UP000479000"/>
    </source>
</evidence>